<protein>
    <submittedName>
        <fullName evidence="1">Uncharacterized protein</fullName>
    </submittedName>
</protein>
<evidence type="ECO:0000313" key="2">
    <source>
        <dbReference type="Proteomes" id="UP000324222"/>
    </source>
</evidence>
<reference evidence="1 2" key="1">
    <citation type="submission" date="2019-05" db="EMBL/GenBank/DDBJ databases">
        <title>Another draft genome of Portunus trituberculatus and its Hox gene families provides insights of decapod evolution.</title>
        <authorList>
            <person name="Jeong J.-H."/>
            <person name="Song I."/>
            <person name="Kim S."/>
            <person name="Choi T."/>
            <person name="Kim D."/>
            <person name="Ryu S."/>
            <person name="Kim W."/>
        </authorList>
    </citation>
    <scope>NUCLEOTIDE SEQUENCE [LARGE SCALE GENOMIC DNA]</scope>
    <source>
        <tissue evidence="1">Muscle</tissue>
    </source>
</reference>
<accession>A0A5B7CS34</accession>
<dbReference type="EMBL" id="VSRR010000145">
    <property type="protein sequence ID" value="MPC11106.1"/>
    <property type="molecule type" value="Genomic_DNA"/>
</dbReference>
<keyword evidence="2" id="KW-1185">Reference proteome</keyword>
<gene>
    <name evidence="1" type="ORF">E2C01_003758</name>
</gene>
<dbReference type="AlphaFoldDB" id="A0A5B7CS34"/>
<proteinExistence type="predicted"/>
<sequence length="97" mass="10740">MDDAMPLRTSQAEGMFNSLFNKGDEESPWMWPVHYQPFQQDSGDLFLNCFCVGFSKKVQEGAAEVVSVTVGVAQLIGDGIQEQVSACNKCQERNCNT</sequence>
<evidence type="ECO:0000313" key="1">
    <source>
        <dbReference type="EMBL" id="MPC11106.1"/>
    </source>
</evidence>
<name>A0A5B7CS34_PORTR</name>
<dbReference type="Proteomes" id="UP000324222">
    <property type="component" value="Unassembled WGS sequence"/>
</dbReference>
<comment type="caution">
    <text evidence="1">The sequence shown here is derived from an EMBL/GenBank/DDBJ whole genome shotgun (WGS) entry which is preliminary data.</text>
</comment>
<organism evidence="1 2">
    <name type="scientific">Portunus trituberculatus</name>
    <name type="common">Swimming crab</name>
    <name type="synonym">Neptunus trituberculatus</name>
    <dbReference type="NCBI Taxonomy" id="210409"/>
    <lineage>
        <taxon>Eukaryota</taxon>
        <taxon>Metazoa</taxon>
        <taxon>Ecdysozoa</taxon>
        <taxon>Arthropoda</taxon>
        <taxon>Crustacea</taxon>
        <taxon>Multicrustacea</taxon>
        <taxon>Malacostraca</taxon>
        <taxon>Eumalacostraca</taxon>
        <taxon>Eucarida</taxon>
        <taxon>Decapoda</taxon>
        <taxon>Pleocyemata</taxon>
        <taxon>Brachyura</taxon>
        <taxon>Eubrachyura</taxon>
        <taxon>Portunoidea</taxon>
        <taxon>Portunidae</taxon>
        <taxon>Portuninae</taxon>
        <taxon>Portunus</taxon>
    </lineage>
</organism>